<comment type="caution">
    <text evidence="2">The sequence shown here is derived from an EMBL/GenBank/DDBJ whole genome shotgun (WGS) entry which is preliminary data.</text>
</comment>
<accession>A0AAD6TU72</accession>
<evidence type="ECO:0000256" key="1">
    <source>
        <dbReference type="SAM" id="MobiDB-lite"/>
    </source>
</evidence>
<organism evidence="2 3">
    <name type="scientific">Mycena belliarum</name>
    <dbReference type="NCBI Taxonomy" id="1033014"/>
    <lineage>
        <taxon>Eukaryota</taxon>
        <taxon>Fungi</taxon>
        <taxon>Dikarya</taxon>
        <taxon>Basidiomycota</taxon>
        <taxon>Agaricomycotina</taxon>
        <taxon>Agaricomycetes</taxon>
        <taxon>Agaricomycetidae</taxon>
        <taxon>Agaricales</taxon>
        <taxon>Marasmiineae</taxon>
        <taxon>Mycenaceae</taxon>
        <taxon>Mycena</taxon>
    </lineage>
</organism>
<protein>
    <submittedName>
        <fullName evidence="2">Uncharacterized protein</fullName>
    </submittedName>
</protein>
<dbReference type="Proteomes" id="UP001222325">
    <property type="component" value="Unassembled WGS sequence"/>
</dbReference>
<reference evidence="2" key="1">
    <citation type="submission" date="2023-03" db="EMBL/GenBank/DDBJ databases">
        <title>Massive genome expansion in bonnet fungi (Mycena s.s.) driven by repeated elements and novel gene families across ecological guilds.</title>
        <authorList>
            <consortium name="Lawrence Berkeley National Laboratory"/>
            <person name="Harder C.B."/>
            <person name="Miyauchi S."/>
            <person name="Viragh M."/>
            <person name="Kuo A."/>
            <person name="Thoen E."/>
            <person name="Andreopoulos B."/>
            <person name="Lu D."/>
            <person name="Skrede I."/>
            <person name="Drula E."/>
            <person name="Henrissat B."/>
            <person name="Morin E."/>
            <person name="Kohler A."/>
            <person name="Barry K."/>
            <person name="LaButti K."/>
            <person name="Morin E."/>
            <person name="Salamov A."/>
            <person name="Lipzen A."/>
            <person name="Mereny Z."/>
            <person name="Hegedus B."/>
            <person name="Baldrian P."/>
            <person name="Stursova M."/>
            <person name="Weitz H."/>
            <person name="Taylor A."/>
            <person name="Grigoriev I.V."/>
            <person name="Nagy L.G."/>
            <person name="Martin F."/>
            <person name="Kauserud H."/>
        </authorList>
    </citation>
    <scope>NUCLEOTIDE SEQUENCE</scope>
    <source>
        <strain evidence="2">CBHHK173m</strain>
    </source>
</reference>
<feature type="region of interest" description="Disordered" evidence="1">
    <location>
        <begin position="118"/>
        <end position="148"/>
    </location>
</feature>
<feature type="compositionally biased region" description="Polar residues" evidence="1">
    <location>
        <begin position="61"/>
        <end position="74"/>
    </location>
</feature>
<evidence type="ECO:0000313" key="2">
    <source>
        <dbReference type="EMBL" id="KAJ7076649.1"/>
    </source>
</evidence>
<keyword evidence="3" id="KW-1185">Reference proteome</keyword>
<sequence length="279" mass="30066">MTNVAVPAAKIWPMMKALQGRGEAPCNPRGMFCLGLEDPWVVKKTPARPGGHRRARIGGKHQSQSSRRAETSPSGERLVRERRQSRLGKKEEIHVLACAARSADVQIALRPSASIDSRAVSHRDARRRRTPEAAHATLRAAENGKTREETIEGHTEETAAVPAVLHPGGLGGKRDRPRCPVTAERGAADQTDMIIDNRVGQITGKMSSGGRWSAHPVRDASSIDDGACGNEMRAGAWRAGNRGWGASGLQCRAAGPGTRKRGTAGPALRFVRPKWLGLR</sequence>
<name>A0AAD6TU72_9AGAR</name>
<dbReference type="AlphaFoldDB" id="A0AAD6TU72"/>
<proteinExistence type="predicted"/>
<feature type="compositionally biased region" description="Basic and acidic residues" evidence="1">
    <location>
        <begin position="77"/>
        <end position="86"/>
    </location>
</feature>
<dbReference type="EMBL" id="JARJCN010000079">
    <property type="protein sequence ID" value="KAJ7076649.1"/>
    <property type="molecule type" value="Genomic_DNA"/>
</dbReference>
<feature type="compositionally biased region" description="Basic residues" evidence="1">
    <location>
        <begin position="50"/>
        <end position="59"/>
    </location>
</feature>
<feature type="region of interest" description="Disordered" evidence="1">
    <location>
        <begin position="45"/>
        <end position="86"/>
    </location>
</feature>
<evidence type="ECO:0000313" key="3">
    <source>
        <dbReference type="Proteomes" id="UP001222325"/>
    </source>
</evidence>
<gene>
    <name evidence="2" type="ORF">B0H15DRAFT_577794</name>
</gene>